<feature type="transmembrane region" description="Helical" evidence="1">
    <location>
        <begin position="238"/>
        <end position="259"/>
    </location>
</feature>
<dbReference type="Pfam" id="PF01757">
    <property type="entry name" value="Acyl_transf_3"/>
    <property type="match status" value="1"/>
</dbReference>
<comment type="caution">
    <text evidence="3">The sequence shown here is derived from an EMBL/GenBank/DDBJ whole genome shotgun (WGS) entry which is preliminary data.</text>
</comment>
<evidence type="ECO:0000259" key="2">
    <source>
        <dbReference type="Pfam" id="PF01757"/>
    </source>
</evidence>
<feature type="transmembrane region" description="Helical" evidence="1">
    <location>
        <begin position="271"/>
        <end position="288"/>
    </location>
</feature>
<gene>
    <name evidence="3" type="ORF">CYR79_03285</name>
</gene>
<proteinExistence type="predicted"/>
<evidence type="ECO:0000313" key="4">
    <source>
        <dbReference type="Proteomes" id="UP000234579"/>
    </source>
</evidence>
<dbReference type="Proteomes" id="UP000234579">
    <property type="component" value="Unassembled WGS sequence"/>
</dbReference>
<protein>
    <recommendedName>
        <fullName evidence="2">Acyltransferase 3 domain-containing protein</fullName>
    </recommendedName>
</protein>
<sequence>MVKRDSRFELLRIISILMITVSHFSIYGNWSNLGSITPLETLKILSLDALGPIGAVIFFMITGFFISNKDLVQKIKKTQVKVRTVWGKTFFYSVSMLFISKLLGIAVPIKILVKCILPFTMNEYWFVTCYIIMILFSPFLDIVIKRINFKQHSYILAIFLGLMFVELVEDNIVNRLVLAFFSYFVGSYIRLYQDELSKVKNTILYIGIMILFSIDLLSIFLSRLIGISFGHSAHFTQYVLPVLISFCIFLIIVRVNSFTNDVINKLAPSTIVVYLITENAAFSHHMWANILNVGQYQDSAYFYLFALIITLLLYIACTIIDIFLVRLKNLVLALI</sequence>
<evidence type="ECO:0000256" key="1">
    <source>
        <dbReference type="SAM" id="Phobius"/>
    </source>
</evidence>
<keyword evidence="1" id="KW-1133">Transmembrane helix</keyword>
<dbReference type="InterPro" id="IPR002656">
    <property type="entry name" value="Acyl_transf_3_dom"/>
</dbReference>
<organism evidence="3 4">
    <name type="scientific">Ligilactobacillus agilis</name>
    <dbReference type="NCBI Taxonomy" id="1601"/>
    <lineage>
        <taxon>Bacteria</taxon>
        <taxon>Bacillati</taxon>
        <taxon>Bacillota</taxon>
        <taxon>Bacilli</taxon>
        <taxon>Lactobacillales</taxon>
        <taxon>Lactobacillaceae</taxon>
        <taxon>Ligilactobacillus</taxon>
    </lineage>
</organism>
<evidence type="ECO:0000313" key="3">
    <source>
        <dbReference type="EMBL" id="PLA76965.1"/>
    </source>
</evidence>
<feature type="domain" description="Acyltransferase 3" evidence="2">
    <location>
        <begin position="8"/>
        <end position="317"/>
    </location>
</feature>
<dbReference type="GO" id="GO:0016747">
    <property type="term" value="F:acyltransferase activity, transferring groups other than amino-acyl groups"/>
    <property type="evidence" value="ECO:0007669"/>
    <property type="project" value="InterPro"/>
</dbReference>
<dbReference type="EMBL" id="PKGI01000017">
    <property type="protein sequence ID" value="PLA76965.1"/>
    <property type="molecule type" value="Genomic_DNA"/>
</dbReference>
<name>A0A2I2AC58_9LACO</name>
<feature type="transmembrane region" description="Helical" evidence="1">
    <location>
        <begin position="50"/>
        <end position="68"/>
    </location>
</feature>
<keyword evidence="1" id="KW-0812">Transmembrane</keyword>
<feature type="transmembrane region" description="Helical" evidence="1">
    <location>
        <begin position="12"/>
        <end position="30"/>
    </location>
</feature>
<reference evidence="4" key="1">
    <citation type="submission" date="2017-12" db="EMBL/GenBank/DDBJ databases">
        <authorList>
            <person name="Christensen H."/>
        </authorList>
    </citation>
    <scope>NUCLEOTIDE SEQUENCE [LARGE SCALE GENOMIC DNA]</scope>
    <source>
        <strain evidence="4">268A</strain>
    </source>
</reference>
<keyword evidence="1" id="KW-0472">Membrane</keyword>
<feature type="transmembrane region" description="Helical" evidence="1">
    <location>
        <begin position="89"/>
        <end position="112"/>
    </location>
</feature>
<feature type="transmembrane region" description="Helical" evidence="1">
    <location>
        <begin position="203"/>
        <end position="226"/>
    </location>
</feature>
<feature type="transmembrane region" description="Helical" evidence="1">
    <location>
        <begin position="300"/>
        <end position="325"/>
    </location>
</feature>
<feature type="transmembrane region" description="Helical" evidence="1">
    <location>
        <begin position="124"/>
        <end position="144"/>
    </location>
</feature>
<accession>A0A2I2AC58</accession>
<feature type="transmembrane region" description="Helical" evidence="1">
    <location>
        <begin position="174"/>
        <end position="191"/>
    </location>
</feature>
<dbReference type="RefSeq" id="WP_101811497.1">
    <property type="nucleotide sequence ID" value="NZ_PKGI01000017.1"/>
</dbReference>
<feature type="transmembrane region" description="Helical" evidence="1">
    <location>
        <begin position="151"/>
        <end position="168"/>
    </location>
</feature>
<dbReference type="AlphaFoldDB" id="A0A2I2AC58"/>